<sequence length="172" mass="19677">MSYGFADLDFAEHRNRGAQPCQGKIGDFSSYIKFVESAGARVIPLIYNEPTHILFQRLDLVNGVLFTGGWCKSGLYYEVVERIFKEILERNDAGDHFPSYAIWLGFELILMIITKDRRILEPFNAADMASTLQFTKNFNLEGTVFQRFPPDLLKKLSTDCLAMQKHRVSLSI</sequence>
<dbReference type="GO" id="GO:0005773">
    <property type="term" value="C:vacuole"/>
    <property type="evidence" value="ECO:0007669"/>
    <property type="project" value="TreeGrafter"/>
</dbReference>
<dbReference type="AlphaFoldDB" id="A0A8K0GYI3"/>
<dbReference type="EMBL" id="VOIH02000007">
    <property type="protein sequence ID" value="KAF3442376.1"/>
    <property type="molecule type" value="Genomic_DNA"/>
</dbReference>
<dbReference type="Proteomes" id="UP000796880">
    <property type="component" value="Unassembled WGS sequence"/>
</dbReference>
<dbReference type="GO" id="GO:0046900">
    <property type="term" value="P:tetrahydrofolylpolyglutamate metabolic process"/>
    <property type="evidence" value="ECO:0007669"/>
    <property type="project" value="TreeGrafter"/>
</dbReference>
<dbReference type="OrthoDB" id="64220at2759"/>
<dbReference type="PANTHER" id="PTHR11315:SF0">
    <property type="entry name" value="FOLATE GAMMA-GLUTAMYL HYDROLASE"/>
    <property type="match status" value="1"/>
</dbReference>
<dbReference type="Gene3D" id="3.40.50.880">
    <property type="match status" value="1"/>
</dbReference>
<evidence type="ECO:0000256" key="1">
    <source>
        <dbReference type="PROSITE-ProRule" id="PRU00607"/>
    </source>
</evidence>
<proteinExistence type="predicted"/>
<keyword evidence="3" id="KW-1185">Reference proteome</keyword>
<accession>A0A8K0GYI3</accession>
<dbReference type="InterPro" id="IPR015527">
    <property type="entry name" value="Pept_C26_g-glut_hydrolase"/>
</dbReference>
<dbReference type="SUPFAM" id="SSF52317">
    <property type="entry name" value="Class I glutamine amidotransferase-like"/>
    <property type="match status" value="1"/>
</dbReference>
<evidence type="ECO:0000313" key="2">
    <source>
        <dbReference type="EMBL" id="KAF3442376.1"/>
    </source>
</evidence>
<evidence type="ECO:0008006" key="4">
    <source>
        <dbReference type="Google" id="ProtNLM"/>
    </source>
</evidence>
<name>A0A8K0GYI3_9ROSA</name>
<comment type="caution">
    <text evidence="2">The sequence shown here is derived from an EMBL/GenBank/DDBJ whole genome shotgun (WGS) entry which is preliminary data.</text>
</comment>
<dbReference type="PANTHER" id="PTHR11315">
    <property type="entry name" value="PROTEASE FAMILY C26 GAMMA-GLUTAMYL HYDROLASE"/>
    <property type="match status" value="1"/>
</dbReference>
<comment type="caution">
    <text evidence="1">Lacks conserved residue(s) required for the propagation of feature annotation.</text>
</comment>
<dbReference type="InterPro" id="IPR029062">
    <property type="entry name" value="Class_I_gatase-like"/>
</dbReference>
<protein>
    <recommendedName>
        <fullName evidence="4">Folate gamma-glutamyl hydrolase</fullName>
    </recommendedName>
</protein>
<evidence type="ECO:0000313" key="3">
    <source>
        <dbReference type="Proteomes" id="UP000796880"/>
    </source>
</evidence>
<gene>
    <name evidence="2" type="ORF">FNV43_RR16292</name>
</gene>
<dbReference type="GO" id="GO:0034722">
    <property type="term" value="F:gamma-glutamyl-peptidase activity"/>
    <property type="evidence" value="ECO:0007669"/>
    <property type="project" value="TreeGrafter"/>
</dbReference>
<reference evidence="2" key="1">
    <citation type="submission" date="2020-03" db="EMBL/GenBank/DDBJ databases">
        <title>A high-quality chromosome-level genome assembly of a woody plant with both climbing and erect habits, Rhamnella rubrinervis.</title>
        <authorList>
            <person name="Lu Z."/>
            <person name="Yang Y."/>
            <person name="Zhu X."/>
            <person name="Sun Y."/>
        </authorList>
    </citation>
    <scope>NUCLEOTIDE SEQUENCE</scope>
    <source>
        <strain evidence="2">BYM</strain>
        <tissue evidence="2">Leaf</tissue>
    </source>
</reference>
<organism evidence="2 3">
    <name type="scientific">Rhamnella rubrinervis</name>
    <dbReference type="NCBI Taxonomy" id="2594499"/>
    <lineage>
        <taxon>Eukaryota</taxon>
        <taxon>Viridiplantae</taxon>
        <taxon>Streptophyta</taxon>
        <taxon>Embryophyta</taxon>
        <taxon>Tracheophyta</taxon>
        <taxon>Spermatophyta</taxon>
        <taxon>Magnoliopsida</taxon>
        <taxon>eudicotyledons</taxon>
        <taxon>Gunneridae</taxon>
        <taxon>Pentapetalae</taxon>
        <taxon>rosids</taxon>
        <taxon>fabids</taxon>
        <taxon>Rosales</taxon>
        <taxon>Rhamnaceae</taxon>
        <taxon>rhamnoid group</taxon>
        <taxon>Rhamneae</taxon>
        <taxon>Rhamnella</taxon>
    </lineage>
</organism>
<dbReference type="PROSITE" id="PS51275">
    <property type="entry name" value="PEPTIDASE_C26_GGH"/>
    <property type="match status" value="1"/>
</dbReference>